<sequence>MTWILVGAGFSGLVVIAVAAVRVQAAVGALAKEIERSRAVLTPKRAHLGDEIRAAGSRTLPGE</sequence>
<gene>
    <name evidence="1" type="ORF">Ssi02_41390</name>
</gene>
<evidence type="ECO:0000313" key="2">
    <source>
        <dbReference type="Proteomes" id="UP000606172"/>
    </source>
</evidence>
<name>A0A919RHU9_9ACTN</name>
<accession>A0A919RHU9</accession>
<evidence type="ECO:0000313" key="1">
    <source>
        <dbReference type="EMBL" id="GII93908.1"/>
    </source>
</evidence>
<keyword evidence="2" id="KW-1185">Reference proteome</keyword>
<dbReference type="RefSeq" id="WP_204027628.1">
    <property type="nucleotide sequence ID" value="NZ_BOOW01000027.1"/>
</dbReference>
<reference evidence="1" key="1">
    <citation type="submission" date="2021-01" db="EMBL/GenBank/DDBJ databases">
        <title>Whole genome shotgun sequence of Sinosporangium siamense NBRC 109515.</title>
        <authorList>
            <person name="Komaki H."/>
            <person name="Tamura T."/>
        </authorList>
    </citation>
    <scope>NUCLEOTIDE SEQUENCE</scope>
    <source>
        <strain evidence="1">NBRC 109515</strain>
    </source>
</reference>
<dbReference type="EMBL" id="BOOW01000027">
    <property type="protein sequence ID" value="GII93908.1"/>
    <property type="molecule type" value="Genomic_DNA"/>
</dbReference>
<organism evidence="1 2">
    <name type="scientific">Sinosporangium siamense</name>
    <dbReference type="NCBI Taxonomy" id="1367973"/>
    <lineage>
        <taxon>Bacteria</taxon>
        <taxon>Bacillati</taxon>
        <taxon>Actinomycetota</taxon>
        <taxon>Actinomycetes</taxon>
        <taxon>Streptosporangiales</taxon>
        <taxon>Streptosporangiaceae</taxon>
        <taxon>Sinosporangium</taxon>
    </lineage>
</organism>
<comment type="caution">
    <text evidence="1">The sequence shown here is derived from an EMBL/GenBank/DDBJ whole genome shotgun (WGS) entry which is preliminary data.</text>
</comment>
<dbReference type="Proteomes" id="UP000606172">
    <property type="component" value="Unassembled WGS sequence"/>
</dbReference>
<proteinExistence type="predicted"/>
<dbReference type="AlphaFoldDB" id="A0A919RHU9"/>
<protein>
    <submittedName>
        <fullName evidence="1">Uncharacterized protein</fullName>
    </submittedName>
</protein>